<sequence length="131" mass="14787">MSVKKLVSFRLPEELIAALRVRAQGDGISMTELVFRLLKQGLSESGDAEAEPLEALVNQRVANKVATLEAEFHKLQDEKKQTDSLVSSPLYSLLMQSAFEQSQDFKNRERLDRLEKMVEQLIQAQSDSHPS</sequence>
<feature type="coiled-coil region" evidence="1">
    <location>
        <begin position="58"/>
        <end position="85"/>
    </location>
</feature>
<dbReference type="AlphaFoldDB" id="A0A929A084"/>
<proteinExistence type="predicted"/>
<gene>
    <name evidence="2" type="ORF">IQ260_28735</name>
</gene>
<organism evidence="2 3">
    <name type="scientific">Leptolyngbya cf. ectocarpi LEGE 11479</name>
    <dbReference type="NCBI Taxonomy" id="1828722"/>
    <lineage>
        <taxon>Bacteria</taxon>
        <taxon>Bacillati</taxon>
        <taxon>Cyanobacteriota</taxon>
        <taxon>Cyanophyceae</taxon>
        <taxon>Leptolyngbyales</taxon>
        <taxon>Leptolyngbyaceae</taxon>
        <taxon>Leptolyngbya group</taxon>
        <taxon>Leptolyngbya</taxon>
    </lineage>
</organism>
<evidence type="ECO:0000313" key="2">
    <source>
        <dbReference type="EMBL" id="MBE9070631.1"/>
    </source>
</evidence>
<reference evidence="2" key="1">
    <citation type="submission" date="2020-10" db="EMBL/GenBank/DDBJ databases">
        <authorList>
            <person name="Castelo-Branco R."/>
            <person name="Eusebio N."/>
            <person name="Adriana R."/>
            <person name="Vieira A."/>
            <person name="Brugerolle De Fraissinette N."/>
            <person name="Rezende De Castro R."/>
            <person name="Schneider M.P."/>
            <person name="Vasconcelos V."/>
            <person name="Leao P.N."/>
        </authorList>
    </citation>
    <scope>NUCLEOTIDE SEQUENCE</scope>
    <source>
        <strain evidence="2">LEGE 11479</strain>
    </source>
</reference>
<keyword evidence="3" id="KW-1185">Reference proteome</keyword>
<dbReference type="RefSeq" id="WP_193996489.1">
    <property type="nucleotide sequence ID" value="NZ_JADEXP010000482.1"/>
</dbReference>
<comment type="caution">
    <text evidence="2">The sequence shown here is derived from an EMBL/GenBank/DDBJ whole genome shotgun (WGS) entry which is preliminary data.</text>
</comment>
<dbReference type="SUPFAM" id="SSF47598">
    <property type="entry name" value="Ribbon-helix-helix"/>
    <property type="match status" value="1"/>
</dbReference>
<keyword evidence="1" id="KW-0175">Coiled coil</keyword>
<evidence type="ECO:0000313" key="3">
    <source>
        <dbReference type="Proteomes" id="UP000615026"/>
    </source>
</evidence>
<protein>
    <submittedName>
        <fullName evidence="2">Uncharacterized protein</fullName>
    </submittedName>
</protein>
<evidence type="ECO:0000256" key="1">
    <source>
        <dbReference type="SAM" id="Coils"/>
    </source>
</evidence>
<dbReference type="InterPro" id="IPR010985">
    <property type="entry name" value="Ribbon_hlx_hlx"/>
</dbReference>
<dbReference type="EMBL" id="JADEXP010000482">
    <property type="protein sequence ID" value="MBE9070631.1"/>
    <property type="molecule type" value="Genomic_DNA"/>
</dbReference>
<dbReference type="GO" id="GO:0006355">
    <property type="term" value="P:regulation of DNA-templated transcription"/>
    <property type="evidence" value="ECO:0007669"/>
    <property type="project" value="InterPro"/>
</dbReference>
<name>A0A929A084_LEPEC</name>
<accession>A0A929A084</accession>
<dbReference type="Proteomes" id="UP000615026">
    <property type="component" value="Unassembled WGS sequence"/>
</dbReference>